<gene>
    <name evidence="2" type="ORF">GNLVRS02_ARAD1D11242g</name>
</gene>
<proteinExistence type="predicted"/>
<evidence type="ECO:0000313" key="2">
    <source>
        <dbReference type="EMBL" id="CDP37427.1"/>
    </source>
</evidence>
<evidence type="ECO:0000256" key="1">
    <source>
        <dbReference type="SAM" id="MobiDB-lite"/>
    </source>
</evidence>
<sequence>MANQDTATQLALLTRQLEALATHVAKTTKNEGIKREEESKGTDDPVKAKEPKVDRKPMPKNVVEMLDGVPKYSGSIEQSLEFWKNNVKGFCTTFNVTIAQVEPHLDRLVSGQALHKYKGLRKQLRDTKNVRYPNWEETIGCLEELDQPVRRSLVLHRRIDRLGAPYTRQSKSLEDILDTFVWLESQLDPGPLGDRLHLLFRVAPFAEQIVLDNLDRISNIQDATDTVKQAAPKVQYCKKCLKSQCKCP</sequence>
<feature type="region of interest" description="Disordered" evidence="1">
    <location>
        <begin position="25"/>
        <end position="56"/>
    </location>
</feature>
<accession>A0A060TEW6</accession>
<protein>
    <submittedName>
        <fullName evidence="2">ARAD1D11242p</fullName>
    </submittedName>
</protein>
<reference evidence="2" key="1">
    <citation type="submission" date="2014-02" db="EMBL/GenBank/DDBJ databases">
        <authorList>
            <person name="Genoscope - CEA"/>
        </authorList>
    </citation>
    <scope>NUCLEOTIDE SEQUENCE</scope>
    <source>
        <strain evidence="2">LS3</strain>
    </source>
</reference>
<dbReference type="EMBL" id="HG937694">
    <property type="protein sequence ID" value="CDP37427.1"/>
    <property type="molecule type" value="Genomic_DNA"/>
</dbReference>
<name>A0A060TEW6_BLAAD</name>
<reference evidence="2" key="2">
    <citation type="submission" date="2014-06" db="EMBL/GenBank/DDBJ databases">
        <title>The complete genome of Blastobotrys (Arxula) adeninivorans LS3 - a yeast of biotechnological interest.</title>
        <authorList>
            <person name="Kunze G."/>
            <person name="Gaillardin C."/>
            <person name="Czernicka M."/>
            <person name="Durrens P."/>
            <person name="Martin T."/>
            <person name="Boer E."/>
            <person name="Gabaldon T."/>
            <person name="Cruz J."/>
            <person name="Talla E."/>
            <person name="Marck C."/>
            <person name="Goffeau A."/>
            <person name="Barbe V."/>
            <person name="Baret P."/>
            <person name="Baronian K."/>
            <person name="Beier S."/>
            <person name="Bleykasten C."/>
            <person name="Bode R."/>
            <person name="Casaregola S."/>
            <person name="Despons L."/>
            <person name="Fairhead C."/>
            <person name="Giersberg M."/>
            <person name="Gierski P."/>
            <person name="Hahnel U."/>
            <person name="Hartmann A."/>
            <person name="Jankowska D."/>
            <person name="Jubin C."/>
            <person name="Jung P."/>
            <person name="Lafontaine I."/>
            <person name="Leh-Louis V."/>
            <person name="Lemaire M."/>
            <person name="Marcet-Houben M."/>
            <person name="Mascher M."/>
            <person name="Morel G."/>
            <person name="Richard G.-F."/>
            <person name="Riechen J."/>
            <person name="Sacerdot C."/>
            <person name="Sarkar A."/>
            <person name="Savel G."/>
            <person name="Schacherer J."/>
            <person name="Sherman D."/>
            <person name="Straub M.-L."/>
            <person name="Stein N."/>
            <person name="Thierry A."/>
            <person name="Trautwein-Schult A."/>
            <person name="Westhof E."/>
            <person name="Worch S."/>
            <person name="Dujon B."/>
            <person name="Souciet J.-L."/>
            <person name="Wincker P."/>
            <person name="Scholz U."/>
            <person name="Neuveglise N."/>
        </authorList>
    </citation>
    <scope>NUCLEOTIDE SEQUENCE</scope>
    <source>
        <strain evidence="2">LS3</strain>
    </source>
</reference>
<organism evidence="2">
    <name type="scientific">Blastobotrys adeninivorans</name>
    <name type="common">Yeast</name>
    <name type="synonym">Arxula adeninivorans</name>
    <dbReference type="NCBI Taxonomy" id="409370"/>
    <lineage>
        <taxon>Eukaryota</taxon>
        <taxon>Fungi</taxon>
        <taxon>Dikarya</taxon>
        <taxon>Ascomycota</taxon>
        <taxon>Saccharomycotina</taxon>
        <taxon>Dipodascomycetes</taxon>
        <taxon>Dipodascales</taxon>
        <taxon>Trichomonascaceae</taxon>
        <taxon>Blastobotrys</taxon>
    </lineage>
</organism>
<dbReference type="AlphaFoldDB" id="A0A060TEW6"/>
<feature type="compositionally biased region" description="Basic and acidic residues" evidence="1">
    <location>
        <begin position="28"/>
        <end position="56"/>
    </location>
</feature>